<dbReference type="InterPro" id="IPR000477">
    <property type="entry name" value="RT_dom"/>
</dbReference>
<dbReference type="PROSITE" id="PS50878">
    <property type="entry name" value="RT_POL"/>
    <property type="match status" value="1"/>
</dbReference>
<feature type="compositionally biased region" description="Polar residues" evidence="1">
    <location>
        <begin position="346"/>
        <end position="363"/>
    </location>
</feature>
<protein>
    <recommendedName>
        <fullName evidence="2">Reverse transcriptase domain-containing protein</fullName>
    </recommendedName>
</protein>
<evidence type="ECO:0000259" key="2">
    <source>
        <dbReference type="PROSITE" id="PS50878"/>
    </source>
</evidence>
<accession>A0ABQ5K4S3</accession>
<dbReference type="Pfam" id="PF00078">
    <property type="entry name" value="RVT_1"/>
    <property type="match status" value="1"/>
</dbReference>
<feature type="region of interest" description="Disordered" evidence="1">
    <location>
        <begin position="1"/>
        <end position="43"/>
    </location>
</feature>
<gene>
    <name evidence="3" type="ORF">ADUPG1_012756</name>
</gene>
<name>A0ABQ5K4S3_9EUKA</name>
<feature type="domain" description="Reverse transcriptase" evidence="2">
    <location>
        <begin position="165"/>
        <end position="363"/>
    </location>
</feature>
<comment type="caution">
    <text evidence="3">The sequence shown here is derived from an EMBL/GenBank/DDBJ whole genome shotgun (WGS) entry which is preliminary data.</text>
</comment>
<sequence>MIPHMRPTIAPTSEDKAIPKPKLSKSEREEKKKEQRGAKMNQAIQDRRLSNVRYSTADTTKVTGADLTATLSLAAHKETPWKHSAFATRHFTDGTGGMGDSFWSGQEKGGRLKVQAEDIEAVIEDTKWGVAGACDGINSSVIKCAVHKKKGGGLAKTVVTGAVIEVLKGKKTCIEYNTARAPALRKASDNPDVKGGIRIIACDSMLKKFTSKVLYEHVQPHIMSKLYKSQFGVGVKDGAAYAINVVHMATEVARRTNQNCYLLLCDIKGAFDNLHLDTVADGLEALPLSRELKQRVYSNVADRYLATAEDLFIPARGVPQGNPLSPLEFSYSINDPLKEAGKLAGTGSTKAAGNTRIQSTSSS</sequence>
<feature type="compositionally biased region" description="Basic and acidic residues" evidence="1">
    <location>
        <begin position="13"/>
        <end position="37"/>
    </location>
</feature>
<keyword evidence="4" id="KW-1185">Reference proteome</keyword>
<reference evidence="3" key="1">
    <citation type="submission" date="2022-03" db="EMBL/GenBank/DDBJ databases">
        <title>Draft genome sequence of Aduncisulcus paluster, a free-living microaerophilic Fornicata.</title>
        <authorList>
            <person name="Yuyama I."/>
            <person name="Kume K."/>
            <person name="Tamura T."/>
            <person name="Inagaki Y."/>
            <person name="Hashimoto T."/>
        </authorList>
    </citation>
    <scope>NUCLEOTIDE SEQUENCE</scope>
    <source>
        <strain evidence="3">NY0171</strain>
    </source>
</reference>
<evidence type="ECO:0000313" key="4">
    <source>
        <dbReference type="Proteomes" id="UP001057375"/>
    </source>
</evidence>
<evidence type="ECO:0000256" key="1">
    <source>
        <dbReference type="SAM" id="MobiDB-lite"/>
    </source>
</evidence>
<feature type="region of interest" description="Disordered" evidence="1">
    <location>
        <begin position="343"/>
        <end position="363"/>
    </location>
</feature>
<dbReference type="EMBL" id="BQXS01012528">
    <property type="protein sequence ID" value="GKT24507.1"/>
    <property type="molecule type" value="Genomic_DNA"/>
</dbReference>
<organism evidence="3 4">
    <name type="scientific">Aduncisulcus paluster</name>
    <dbReference type="NCBI Taxonomy" id="2918883"/>
    <lineage>
        <taxon>Eukaryota</taxon>
        <taxon>Metamonada</taxon>
        <taxon>Carpediemonas-like organisms</taxon>
        <taxon>Aduncisulcus</taxon>
    </lineage>
</organism>
<proteinExistence type="predicted"/>
<dbReference type="Proteomes" id="UP001057375">
    <property type="component" value="Unassembled WGS sequence"/>
</dbReference>
<evidence type="ECO:0000313" key="3">
    <source>
        <dbReference type="EMBL" id="GKT24507.1"/>
    </source>
</evidence>